<evidence type="ECO:0000256" key="6">
    <source>
        <dbReference type="ARBA" id="ARBA00023295"/>
    </source>
</evidence>
<accession>A0A210PR53</accession>
<name>A0A210PR53_MIZYE</name>
<dbReference type="PROSITE" id="PS51484">
    <property type="entry name" value="G8"/>
    <property type="match status" value="1"/>
</dbReference>
<keyword evidence="3" id="KW-1003">Cell membrane</keyword>
<keyword evidence="4" id="KW-0378">Hydrolase</keyword>
<feature type="domain" description="G8" evidence="8">
    <location>
        <begin position="41"/>
        <end position="157"/>
    </location>
</feature>
<organism evidence="9 10">
    <name type="scientific">Mizuhopecten yessoensis</name>
    <name type="common">Japanese scallop</name>
    <name type="synonym">Patinopecten yessoensis</name>
    <dbReference type="NCBI Taxonomy" id="6573"/>
    <lineage>
        <taxon>Eukaryota</taxon>
        <taxon>Metazoa</taxon>
        <taxon>Spiralia</taxon>
        <taxon>Lophotrochozoa</taxon>
        <taxon>Mollusca</taxon>
        <taxon>Bivalvia</taxon>
        <taxon>Autobranchia</taxon>
        <taxon>Pteriomorphia</taxon>
        <taxon>Pectinida</taxon>
        <taxon>Pectinoidea</taxon>
        <taxon>Pectinidae</taxon>
        <taxon>Mizuhopecten</taxon>
    </lineage>
</organism>
<comment type="similarity">
    <text evidence="2">Belongs to the CEMIP family.</text>
</comment>
<dbReference type="InterPro" id="IPR055401">
    <property type="entry name" value="CEMIP_beta-hel_dom"/>
</dbReference>
<dbReference type="PANTHER" id="PTHR15535">
    <property type="entry name" value="TRANSMEMBRANE PROTEIN 2-RELATED"/>
    <property type="match status" value="1"/>
</dbReference>
<feature type="chain" id="PRO_5013324229" evidence="7">
    <location>
        <begin position="23"/>
        <end position="1089"/>
    </location>
</feature>
<dbReference type="InterPro" id="IPR052252">
    <property type="entry name" value="CEMIP/CEMIP2"/>
</dbReference>
<dbReference type="InterPro" id="IPR011050">
    <property type="entry name" value="Pectin_lyase_fold/virulence"/>
</dbReference>
<evidence type="ECO:0000256" key="4">
    <source>
        <dbReference type="ARBA" id="ARBA00022801"/>
    </source>
</evidence>
<dbReference type="InterPro" id="IPR012334">
    <property type="entry name" value="Pectin_lyas_fold"/>
</dbReference>
<comment type="caution">
    <text evidence="9">The sequence shown here is derived from an EMBL/GenBank/DDBJ whole genome shotgun (WGS) entry which is preliminary data.</text>
</comment>
<gene>
    <name evidence="9" type="ORF">KP79_PYT22001</name>
</gene>
<proteinExistence type="inferred from homology"/>
<dbReference type="STRING" id="6573.A0A210PR53"/>
<keyword evidence="7" id="KW-0732">Signal</keyword>
<evidence type="ECO:0000313" key="9">
    <source>
        <dbReference type="EMBL" id="OWF38944.1"/>
    </source>
</evidence>
<dbReference type="EMBL" id="NEDP02005551">
    <property type="protein sequence ID" value="OWF38944.1"/>
    <property type="molecule type" value="Genomic_DNA"/>
</dbReference>
<dbReference type="Pfam" id="PF24606">
    <property type="entry name" value="CEMIP_beta-hel"/>
    <property type="match status" value="1"/>
</dbReference>
<protein>
    <submittedName>
        <fullName evidence="9">Transmembrane protein 2</fullName>
    </submittedName>
</protein>
<evidence type="ECO:0000256" key="2">
    <source>
        <dbReference type="ARBA" id="ARBA00007586"/>
    </source>
</evidence>
<evidence type="ECO:0000256" key="1">
    <source>
        <dbReference type="ARBA" id="ARBA00004236"/>
    </source>
</evidence>
<evidence type="ECO:0000256" key="3">
    <source>
        <dbReference type="ARBA" id="ARBA00022475"/>
    </source>
</evidence>
<dbReference type="Gene3D" id="2.160.20.10">
    <property type="entry name" value="Single-stranded right-handed beta-helix, Pectin lyase-like"/>
    <property type="match status" value="1"/>
</dbReference>
<dbReference type="Pfam" id="PF10162">
    <property type="entry name" value="G8"/>
    <property type="match status" value="1"/>
</dbReference>
<dbReference type="OrthoDB" id="120976at2759"/>
<keyword evidence="6" id="KW-0326">Glycosidase</keyword>
<evidence type="ECO:0000313" key="10">
    <source>
        <dbReference type="Proteomes" id="UP000242188"/>
    </source>
</evidence>
<dbReference type="GO" id="GO:0005886">
    <property type="term" value="C:plasma membrane"/>
    <property type="evidence" value="ECO:0007669"/>
    <property type="project" value="UniProtKB-SubCell"/>
</dbReference>
<dbReference type="Pfam" id="PF24605">
    <property type="entry name" value="CEMIP_X"/>
    <property type="match status" value="1"/>
</dbReference>
<dbReference type="Proteomes" id="UP000242188">
    <property type="component" value="Unassembled WGS sequence"/>
</dbReference>
<keyword evidence="9" id="KW-0812">Transmembrane</keyword>
<dbReference type="InterPro" id="IPR055400">
    <property type="entry name" value="CEMIP_X"/>
</dbReference>
<comment type="subcellular location">
    <subcellularLocation>
        <location evidence="1">Cell membrane</location>
    </subcellularLocation>
</comment>
<dbReference type="PANTHER" id="PTHR15535:SF28">
    <property type="entry name" value="ILEI_PANDER DOMAIN-CONTAINING PROTEIN"/>
    <property type="match status" value="1"/>
</dbReference>
<keyword evidence="5" id="KW-0325">Glycoprotein</keyword>
<sequence>MVYLLRSLTAAIFCLQFLLTAGQSWCPHEDPFLKLWSDVDGTWAGQVFDEDSNVTVSGDVLLDMDIDVFSITIVSGASLVWSPAAEPLVRVRYIEVHGSLIIGSEDCPYTNYTLISFVGAPGSYSVPDFNEKFLGVAAGGTLEVHGEERIGWTKLDKTLEKCSPGDCIYFEQKTDMSITVLPKYQPGLVVTVMDENTGLPLSHIFLRLDSNKQSNVNAKVTSLRNFMNGVQDGRVVAMAIQRYLPSTDTLVIEASGLFDYIEILAEGNITNQMEIRNVEKYDAYSLAFIQGGNEKDETLRKAAPEQEDAWSVINKNGICFKAQSYVDQGDIRKSFVNVMSANASRIEFVLDLVDDVSLWRQGDVVLVTSTDFDWRQAELADVIECEDCLANQIKVNMLPKYTHYGEVYMNTDMRAEVALISRNIVFEGSDKDAGDDDVFGGHLKFLQDFENVHIEGAEFFDMGQNNFLGRYPIHFHLCGDVDLMPNPPYIRSNSIHNTYARCITIHGTNGVKIERNVCFDSLGHGYFLEDGDERRNVFDGNLGLGQRSSSLIPTDSNPVTFFITNPDTYLRNNVAAGGLRAGYWFVFTNTPIVTPASADVGPISPPGESKHTAISEFYNNVAHSYTQTGLLIDSILKPDGKTSANNLYEPLKDPLNPGSGPKEVKLLRYTGYKNRLWNAYVSGGYITLEECSFSDSSQSVYFERGSFQWKSVTKSVFLGESPNTGEPTTVSNRSRPIEKDPNSIVQGFVFNEGPIRLMQSWFGDFDENGNYKTMGIGFQPNDNNAISPRSSVEEVLFGYNDPADLRVFDGNASTPGYTDTAIDRVSAFVDKDGSLTTQAENTVLKPIPFHLTDSCIINDHWGLGVCPQSYGQLSVSYSGNAIATMTRDDDPSLSYSEDSQNGAQFLVIKGFETSYILNFDSPMPNIFTIKASAIDKVGGVRIGVCVPRNAKLELKINKPKKANKIRKWSKANSLQEVDDDTNGAKYFFDDTVGIVFFKLFHSITLNKQAARDCPKGVCTAVTVKIKSGDKTDSDCTARAYAVYNRTVSFPPPTVASFPPFNLDMVSPPEVWGAGPTRHGMFGIPSDVFD</sequence>
<evidence type="ECO:0000256" key="5">
    <source>
        <dbReference type="ARBA" id="ARBA00023180"/>
    </source>
</evidence>
<keyword evidence="3" id="KW-0472">Membrane</keyword>
<evidence type="ECO:0000256" key="7">
    <source>
        <dbReference type="SAM" id="SignalP"/>
    </source>
</evidence>
<reference evidence="9 10" key="1">
    <citation type="journal article" date="2017" name="Nat. Ecol. Evol.">
        <title>Scallop genome provides insights into evolution of bilaterian karyotype and development.</title>
        <authorList>
            <person name="Wang S."/>
            <person name="Zhang J."/>
            <person name="Jiao W."/>
            <person name="Li J."/>
            <person name="Xun X."/>
            <person name="Sun Y."/>
            <person name="Guo X."/>
            <person name="Huan P."/>
            <person name="Dong B."/>
            <person name="Zhang L."/>
            <person name="Hu X."/>
            <person name="Sun X."/>
            <person name="Wang J."/>
            <person name="Zhao C."/>
            <person name="Wang Y."/>
            <person name="Wang D."/>
            <person name="Huang X."/>
            <person name="Wang R."/>
            <person name="Lv J."/>
            <person name="Li Y."/>
            <person name="Zhang Z."/>
            <person name="Liu B."/>
            <person name="Lu W."/>
            <person name="Hui Y."/>
            <person name="Liang J."/>
            <person name="Zhou Z."/>
            <person name="Hou R."/>
            <person name="Li X."/>
            <person name="Liu Y."/>
            <person name="Li H."/>
            <person name="Ning X."/>
            <person name="Lin Y."/>
            <person name="Zhao L."/>
            <person name="Xing Q."/>
            <person name="Dou J."/>
            <person name="Li Y."/>
            <person name="Mao J."/>
            <person name="Guo H."/>
            <person name="Dou H."/>
            <person name="Li T."/>
            <person name="Mu C."/>
            <person name="Jiang W."/>
            <person name="Fu Q."/>
            <person name="Fu X."/>
            <person name="Miao Y."/>
            <person name="Liu J."/>
            <person name="Yu Q."/>
            <person name="Li R."/>
            <person name="Liao H."/>
            <person name="Li X."/>
            <person name="Kong Y."/>
            <person name="Jiang Z."/>
            <person name="Chourrout D."/>
            <person name="Li R."/>
            <person name="Bao Z."/>
        </authorList>
    </citation>
    <scope>NUCLEOTIDE SEQUENCE [LARGE SCALE GENOMIC DNA]</scope>
    <source>
        <strain evidence="9 10">PY_sf001</strain>
    </source>
</reference>
<keyword evidence="10" id="KW-1185">Reference proteome</keyword>
<evidence type="ECO:0000259" key="8">
    <source>
        <dbReference type="PROSITE" id="PS51484"/>
    </source>
</evidence>
<dbReference type="SMART" id="SM01225">
    <property type="entry name" value="G8"/>
    <property type="match status" value="1"/>
</dbReference>
<dbReference type="SUPFAM" id="SSF51126">
    <property type="entry name" value="Pectin lyase-like"/>
    <property type="match status" value="1"/>
</dbReference>
<feature type="signal peptide" evidence="7">
    <location>
        <begin position="1"/>
        <end position="22"/>
    </location>
</feature>
<dbReference type="AlphaFoldDB" id="A0A210PR53"/>
<dbReference type="InterPro" id="IPR019316">
    <property type="entry name" value="G8_domain"/>
</dbReference>
<dbReference type="GO" id="GO:0016798">
    <property type="term" value="F:hydrolase activity, acting on glycosyl bonds"/>
    <property type="evidence" value="ECO:0007669"/>
    <property type="project" value="UniProtKB-KW"/>
</dbReference>